<organism evidence="1 2">
    <name type="scientific">Rhizophagus clarus</name>
    <dbReference type="NCBI Taxonomy" id="94130"/>
    <lineage>
        <taxon>Eukaryota</taxon>
        <taxon>Fungi</taxon>
        <taxon>Fungi incertae sedis</taxon>
        <taxon>Mucoromycota</taxon>
        <taxon>Glomeromycotina</taxon>
        <taxon>Glomeromycetes</taxon>
        <taxon>Glomerales</taxon>
        <taxon>Glomeraceae</taxon>
        <taxon>Rhizophagus</taxon>
    </lineage>
</organism>
<accession>A0A8H3QW35</accession>
<name>A0A8H3QW35_9GLOM</name>
<dbReference type="AlphaFoldDB" id="A0A8H3QW35"/>
<reference evidence="1" key="1">
    <citation type="submission" date="2019-10" db="EMBL/GenBank/DDBJ databases">
        <title>Conservation and host-specific expression of non-tandemly repeated heterogenous ribosome RNA gene in arbuscular mycorrhizal fungi.</title>
        <authorList>
            <person name="Maeda T."/>
            <person name="Kobayashi Y."/>
            <person name="Nakagawa T."/>
            <person name="Ezawa T."/>
            <person name="Yamaguchi K."/>
            <person name="Bino T."/>
            <person name="Nishimoto Y."/>
            <person name="Shigenobu S."/>
            <person name="Kawaguchi M."/>
        </authorList>
    </citation>
    <scope>NUCLEOTIDE SEQUENCE</scope>
    <source>
        <strain evidence="1">HR1</strain>
    </source>
</reference>
<evidence type="ECO:0000313" key="2">
    <source>
        <dbReference type="Proteomes" id="UP000615446"/>
    </source>
</evidence>
<gene>
    <name evidence="1" type="ORF">RCL2_002108900</name>
</gene>
<comment type="caution">
    <text evidence="1">The sequence shown here is derived from an EMBL/GenBank/DDBJ whole genome shotgun (WGS) entry which is preliminary data.</text>
</comment>
<dbReference type="Proteomes" id="UP000615446">
    <property type="component" value="Unassembled WGS sequence"/>
</dbReference>
<protein>
    <submittedName>
        <fullName evidence="1">Uncharacterized protein</fullName>
    </submittedName>
</protein>
<sequence length="66" mass="7762">MLCKKEFEVYDETNIFESDNVDYVTEDKENDDLFSQVLNIEKEELNIMKISSESILMNVQKHLNTG</sequence>
<proteinExistence type="predicted"/>
<evidence type="ECO:0000313" key="1">
    <source>
        <dbReference type="EMBL" id="GES94353.1"/>
    </source>
</evidence>
<dbReference type="EMBL" id="BLAL01000234">
    <property type="protein sequence ID" value="GES94353.1"/>
    <property type="molecule type" value="Genomic_DNA"/>
</dbReference>